<dbReference type="InterPro" id="IPR024079">
    <property type="entry name" value="MetalloPept_cat_dom_sf"/>
</dbReference>
<comment type="caution">
    <text evidence="10">The sequence shown here is derived from an EMBL/GenBank/DDBJ whole genome shotgun (WGS) entry which is preliminary data.</text>
</comment>
<reference evidence="11" key="1">
    <citation type="submission" date="2017-01" db="EMBL/GenBank/DDBJ databases">
        <title>Comparative genomics of anhydrobiosis in the tardigrade Hypsibius dujardini.</title>
        <authorList>
            <person name="Yoshida Y."/>
            <person name="Koutsovoulos G."/>
            <person name="Laetsch D."/>
            <person name="Stevens L."/>
            <person name="Kumar S."/>
            <person name="Horikawa D."/>
            <person name="Ishino K."/>
            <person name="Komine S."/>
            <person name="Tomita M."/>
            <person name="Blaxter M."/>
            <person name="Arakawa K."/>
        </authorList>
    </citation>
    <scope>NUCLEOTIDE SEQUENCE [LARGE SCALE GENOMIC DNA]</scope>
    <source>
        <strain evidence="11">Z151</strain>
    </source>
</reference>
<dbReference type="Proteomes" id="UP000192578">
    <property type="component" value="Unassembled WGS sequence"/>
</dbReference>
<dbReference type="PANTHER" id="PTHR10127">
    <property type="entry name" value="DISCOIDIN, CUB, EGF, LAMININ , AND ZINC METALLOPROTEASE DOMAIN CONTAINING"/>
    <property type="match status" value="1"/>
</dbReference>
<dbReference type="AlphaFoldDB" id="A0A1W0WNE1"/>
<feature type="active site" evidence="6">
    <location>
        <position position="148"/>
    </location>
</feature>
<evidence type="ECO:0000259" key="9">
    <source>
        <dbReference type="PROSITE" id="PS51864"/>
    </source>
</evidence>
<dbReference type="EMBL" id="MTYJ01000070">
    <property type="protein sequence ID" value="OQV16740.1"/>
    <property type="molecule type" value="Genomic_DNA"/>
</dbReference>
<keyword evidence="1 6" id="KW-0645">Protease</keyword>
<feature type="binding site" evidence="6">
    <location>
        <position position="147"/>
    </location>
    <ligand>
        <name>Zn(2+)</name>
        <dbReference type="ChEBI" id="CHEBI:29105"/>
        <note>catalytic</note>
    </ligand>
</feature>
<evidence type="ECO:0000259" key="8">
    <source>
        <dbReference type="PROSITE" id="PS50927"/>
    </source>
</evidence>
<feature type="binding site" evidence="6">
    <location>
        <position position="151"/>
    </location>
    <ligand>
        <name>Zn(2+)</name>
        <dbReference type="ChEBI" id="CHEBI:29105"/>
        <note>catalytic</note>
    </ligand>
</feature>
<feature type="chain" id="PRO_5011832792" description="Metalloendopeptidase" evidence="7">
    <location>
        <begin position="21"/>
        <end position="568"/>
    </location>
</feature>
<dbReference type="InterPro" id="IPR001480">
    <property type="entry name" value="Bulb-type_lectin_dom"/>
</dbReference>
<dbReference type="PROSITE" id="PS50927">
    <property type="entry name" value="BULB_LECTIN"/>
    <property type="match status" value="1"/>
</dbReference>
<feature type="binding site" evidence="6">
    <location>
        <position position="157"/>
    </location>
    <ligand>
        <name>Zn(2+)</name>
        <dbReference type="ChEBI" id="CHEBI:29105"/>
        <note>catalytic</note>
    </ligand>
</feature>
<feature type="signal peptide" evidence="7">
    <location>
        <begin position="1"/>
        <end position="20"/>
    </location>
</feature>
<dbReference type="SUPFAM" id="SSF55486">
    <property type="entry name" value="Metalloproteases ('zincins'), catalytic domain"/>
    <property type="match status" value="1"/>
</dbReference>
<name>A0A1W0WNE1_HYPEX</name>
<evidence type="ECO:0000256" key="1">
    <source>
        <dbReference type="ARBA" id="ARBA00022670"/>
    </source>
</evidence>
<evidence type="ECO:0000313" key="10">
    <source>
        <dbReference type="EMBL" id="OQV16740.1"/>
    </source>
</evidence>
<evidence type="ECO:0000313" key="11">
    <source>
        <dbReference type="Proteomes" id="UP000192578"/>
    </source>
</evidence>
<dbReference type="InterPro" id="IPR036426">
    <property type="entry name" value="Bulb-type_lectin_dom_sf"/>
</dbReference>
<dbReference type="InterPro" id="IPR006026">
    <property type="entry name" value="Peptidase_Metallo"/>
</dbReference>
<dbReference type="OrthoDB" id="4062651at2759"/>
<sequence>MRAWCRLLCLLLFSVPFSNAVPLEGHSSKRRILEGDILGVSVDALKLAADKGRLKDGITDERLRWPNAIVPFVFSPEYTQQQEEKILSAMKGFADETCVCFVPRTTEQDYLLIAPGIDCSSYIGRAGGRQVVDLVSGCLDQIGTIQHELMHAVGFYHEQARKDRDKYVDIKWDNIEAGARDQFFSYSWNMVDEPYDFGSVMHYDEFMFSRNAVKGLWTIRAKPEYKQQVAVDSATRKLGQRMGMSLKDVAKVNRMYKCAGKAQRECGATVAEAVPSSTQISQISMTSEAVKIDLATTEATALTADLDSVENEYEVGSDGHLAVGKVIWNINKNVKFELRTDGNAVLTRICDGSVIWETRTSNPRDDPLQSVHLERSGNLVLRSLSGAVVWSSGTTGQSFSGSTLLVTNLGTLCIFKDDVCLWDSGGLGQCQKFPLEEFESSTIMMISGRTIKPGRSILSAQKNCKLSLQLDGDLVLRRRCDDAEIWSVRHGAGRSFNLGNEVNDKIREFKMATDGNLIMRRESGGEDFKVVIPDAEGADLRVNSNCQMCVFKDGLCLWTAQSLTNRCT</sequence>
<evidence type="ECO:0000256" key="3">
    <source>
        <dbReference type="ARBA" id="ARBA00022801"/>
    </source>
</evidence>
<keyword evidence="11" id="KW-1185">Reference proteome</keyword>
<keyword evidence="3 6" id="KW-0378">Hydrolase</keyword>
<accession>A0A1W0WNE1</accession>
<keyword evidence="2 6" id="KW-0479">Metal-binding</keyword>
<dbReference type="PRINTS" id="PR00480">
    <property type="entry name" value="ASTACIN"/>
</dbReference>
<dbReference type="Gene3D" id="2.90.10.10">
    <property type="entry name" value="Bulb-type lectin domain"/>
    <property type="match status" value="1"/>
</dbReference>
<evidence type="ECO:0000256" key="2">
    <source>
        <dbReference type="ARBA" id="ARBA00022723"/>
    </source>
</evidence>
<dbReference type="PANTHER" id="PTHR10127:SF780">
    <property type="entry name" value="METALLOENDOPEPTIDASE"/>
    <property type="match status" value="1"/>
</dbReference>
<keyword evidence="4 6" id="KW-0862">Zinc</keyword>
<comment type="cofactor">
    <cofactor evidence="6 7">
        <name>Zn(2+)</name>
        <dbReference type="ChEBI" id="CHEBI:29105"/>
    </cofactor>
    <text evidence="6 7">Binds 1 zinc ion per subunit.</text>
</comment>
<dbReference type="InterPro" id="IPR034035">
    <property type="entry name" value="Astacin-like_dom"/>
</dbReference>
<dbReference type="EC" id="3.4.24.-" evidence="7"/>
<proteinExistence type="predicted"/>
<protein>
    <recommendedName>
        <fullName evidence="7">Metalloendopeptidase</fullName>
        <ecNumber evidence="7">3.4.24.-</ecNumber>
    </recommendedName>
</protein>
<feature type="domain" description="Peptidase M12A" evidence="9">
    <location>
        <begin position="56"/>
        <end position="259"/>
    </location>
</feature>
<organism evidence="10 11">
    <name type="scientific">Hypsibius exemplaris</name>
    <name type="common">Freshwater tardigrade</name>
    <dbReference type="NCBI Taxonomy" id="2072580"/>
    <lineage>
        <taxon>Eukaryota</taxon>
        <taxon>Metazoa</taxon>
        <taxon>Ecdysozoa</taxon>
        <taxon>Tardigrada</taxon>
        <taxon>Eutardigrada</taxon>
        <taxon>Parachela</taxon>
        <taxon>Hypsibioidea</taxon>
        <taxon>Hypsibiidae</taxon>
        <taxon>Hypsibius</taxon>
    </lineage>
</organism>
<dbReference type="SMART" id="SM00235">
    <property type="entry name" value="ZnMc"/>
    <property type="match status" value="1"/>
</dbReference>
<feature type="domain" description="Bulb-type lectin" evidence="8">
    <location>
        <begin position="312"/>
        <end position="427"/>
    </location>
</feature>
<dbReference type="PROSITE" id="PS51864">
    <property type="entry name" value="ASTACIN"/>
    <property type="match status" value="1"/>
</dbReference>
<evidence type="ECO:0000256" key="5">
    <source>
        <dbReference type="ARBA" id="ARBA00023049"/>
    </source>
</evidence>
<evidence type="ECO:0000256" key="4">
    <source>
        <dbReference type="ARBA" id="ARBA00022833"/>
    </source>
</evidence>
<evidence type="ECO:0000256" key="7">
    <source>
        <dbReference type="RuleBase" id="RU361183"/>
    </source>
</evidence>
<gene>
    <name evidence="10" type="ORF">BV898_09098</name>
</gene>
<dbReference type="Gene3D" id="2.90.10.30">
    <property type="match status" value="1"/>
</dbReference>
<dbReference type="GO" id="GO:0006508">
    <property type="term" value="P:proteolysis"/>
    <property type="evidence" value="ECO:0007669"/>
    <property type="project" value="UniProtKB-KW"/>
</dbReference>
<dbReference type="InterPro" id="IPR001506">
    <property type="entry name" value="Peptidase_M12A"/>
</dbReference>
<dbReference type="GO" id="GO:0004222">
    <property type="term" value="F:metalloendopeptidase activity"/>
    <property type="evidence" value="ECO:0007669"/>
    <property type="project" value="UniProtKB-UniRule"/>
</dbReference>
<dbReference type="SUPFAM" id="SSF51110">
    <property type="entry name" value="alpha-D-mannose-specific plant lectins"/>
    <property type="match status" value="1"/>
</dbReference>
<evidence type="ECO:0000256" key="6">
    <source>
        <dbReference type="PROSITE-ProRule" id="PRU01211"/>
    </source>
</evidence>
<comment type="caution">
    <text evidence="6">Lacks conserved residue(s) required for the propagation of feature annotation.</text>
</comment>
<dbReference type="CDD" id="cd04280">
    <property type="entry name" value="ZnMc_astacin_like"/>
    <property type="match status" value="1"/>
</dbReference>
<dbReference type="GO" id="GO:0008270">
    <property type="term" value="F:zinc ion binding"/>
    <property type="evidence" value="ECO:0007669"/>
    <property type="project" value="UniProtKB-UniRule"/>
</dbReference>
<dbReference type="Gene3D" id="3.40.390.10">
    <property type="entry name" value="Collagenase (Catalytic Domain)"/>
    <property type="match status" value="1"/>
</dbReference>
<keyword evidence="5 6" id="KW-0482">Metalloprotease</keyword>
<keyword evidence="7" id="KW-0732">Signal</keyword>
<dbReference type="Pfam" id="PF01400">
    <property type="entry name" value="Astacin"/>
    <property type="match status" value="1"/>
</dbReference>